<evidence type="ECO:0000313" key="1">
    <source>
        <dbReference type="EMBL" id="NWN90094.1"/>
    </source>
</evidence>
<accession>A0A851HKH9</accession>
<dbReference type="Pfam" id="PF06097">
    <property type="entry name" value="DUF945"/>
    <property type="match status" value="1"/>
</dbReference>
<dbReference type="EMBL" id="JABEVQ010000001">
    <property type="protein sequence ID" value="NWN90094.1"/>
    <property type="molecule type" value="Genomic_DNA"/>
</dbReference>
<dbReference type="AlphaFoldDB" id="A0A851HKH9"/>
<organism evidence="1 2">
    <name type="scientific">Marinobacter adhaerens</name>
    <dbReference type="NCBI Taxonomy" id="1033846"/>
    <lineage>
        <taxon>Bacteria</taxon>
        <taxon>Pseudomonadati</taxon>
        <taxon>Pseudomonadota</taxon>
        <taxon>Gammaproteobacteria</taxon>
        <taxon>Pseudomonadales</taxon>
        <taxon>Marinobacteraceae</taxon>
        <taxon>Marinobacter</taxon>
    </lineage>
</organism>
<reference evidence="1 2" key="1">
    <citation type="submission" date="2020-03" db="EMBL/GenBank/DDBJ databases">
        <title>Metagenomic, metatranscriptomic, and metabolomic analyses revealed the key microbes and metabolic features during the fermentation of ganjang, Korean traditional soy sauce.</title>
        <authorList>
            <person name="Chun B.H."/>
            <person name="Jeon C.O."/>
        </authorList>
    </citation>
    <scope>NUCLEOTIDE SEQUENCE [LARGE SCALE GENOMIC DNA]</scope>
    <source>
        <strain evidence="1 2">KG14</strain>
    </source>
</reference>
<comment type="caution">
    <text evidence="1">The sequence shown here is derived from an EMBL/GenBank/DDBJ whole genome shotgun (WGS) entry which is preliminary data.</text>
</comment>
<keyword evidence="2" id="KW-1185">Reference proteome</keyword>
<proteinExistence type="predicted"/>
<gene>
    <name evidence="1" type="ORF">HLV39_01110</name>
</gene>
<sequence>MKAKWIAAGVGVLIVAGITPWGVGYVTEQQWGQVTHELNQSQSFVQLRTDDYQRGFFGARITGTVTLMNPENGESYPVEYQASVTHGITGSYMDFEPVSGWAPEDADWFHEQPRLTLESRLWGTAVLELEAPAIAINNSASGESLRTSGGIVRVEVSDAGEQVKALAVWPQLRFTAPEMTLRADDFRLEQNMAHLQGDVWTGLMEASLATVALTAPGMPPVTIEGLQMRSSTEAKASGQRLDSRLSAAAEKLRYEDKGYGPHKLVFALENLDVASWGRLTTSMAELQTLALTQDQGGREAFEQQIAAMEKVSRAARDLAAAGFTAGFPELVLNTPEGKVTGSASISHPELTDDQKAEMLMVMQRLTGKMDLSLPARLVEKYPMVRMQLAPLIKQGLLVPEGDRLVLAARLSDMVVDVNGQEVPVPPLF</sequence>
<dbReference type="Proteomes" id="UP000536442">
    <property type="component" value="Unassembled WGS sequence"/>
</dbReference>
<name>A0A851HKH9_9GAMM</name>
<dbReference type="InterPro" id="IPR010352">
    <property type="entry name" value="DUF945"/>
</dbReference>
<evidence type="ECO:0000313" key="2">
    <source>
        <dbReference type="Proteomes" id="UP000536442"/>
    </source>
</evidence>
<protein>
    <submittedName>
        <fullName evidence="1">YdgA family protein</fullName>
    </submittedName>
</protein>